<feature type="region of interest" description="Disordered" evidence="1">
    <location>
        <begin position="240"/>
        <end position="264"/>
    </location>
</feature>
<keyword evidence="3" id="KW-0547">Nucleotide-binding</keyword>
<dbReference type="Pfam" id="PF13625">
    <property type="entry name" value="Helicase_C_3"/>
    <property type="match status" value="1"/>
</dbReference>
<evidence type="ECO:0000259" key="2">
    <source>
        <dbReference type="Pfam" id="PF13625"/>
    </source>
</evidence>
<dbReference type="EMBL" id="JBDXMX010000005">
    <property type="protein sequence ID" value="MEO9248567.1"/>
    <property type="molecule type" value="Genomic_DNA"/>
</dbReference>
<accession>A0ABV0IK89</accession>
<protein>
    <submittedName>
        <fullName evidence="3">Helicase-associated domain-containing protein</fullName>
    </submittedName>
</protein>
<gene>
    <name evidence="3" type="ORF">ABDK96_12835</name>
</gene>
<dbReference type="Proteomes" id="UP001484097">
    <property type="component" value="Unassembled WGS sequence"/>
</dbReference>
<evidence type="ECO:0000313" key="4">
    <source>
        <dbReference type="Proteomes" id="UP001484097"/>
    </source>
</evidence>
<name>A0ABV0IK89_9MICC</name>
<proteinExistence type="predicted"/>
<keyword evidence="3" id="KW-0378">Hydrolase</keyword>
<sequence>MRAATLTDHLAGWPDDRLERLFALRPDLCHPPVPDFAALAARASTQMSVLRALDGLDRAHLDVLEALAVLSLVPGTHDAGPAGSAVRLAAFFQDAAVDTVEGLLEDLAGAALVVGHGPDWQLPAPVATALGPHPLAFGRPAAVLADGAGAGTGDLADLPRDRAGTLKLLRRASRENVEAGTEDQQEDLLTRAAAALEALQSSPVARLPEPPGPVHDLLLRTGLLVRRDRLGEHPLEAGLAWRDGTSGRPLDRRPPPATGRPVPGALSRNAALAAIGDLLRACATLLDAVTPGLPTLRSGGVGVRELKRLAEATGSSPEDTAWLLELVAAAGLSVLDPDTSTWRPDTAAVRDWRRSDRHVQWAALTAGWLSSGRAPMLGPPPAESTGGAARALAPDRNRPDAPRLRAALLETARDVSADHPGSPLDPAVAERQRWRAPRQSARTAGFTPALLAEAERLGLTGAGALTEAGALVAAGHLDQAAAAVGQALPPAVTTVRLQGDLTAVAPGYLDPEVDRRLAGMAEAEGDGAARVYRFSDASVHRALDAGSTAAELEAFLAGHSDDEVPQSLRYLIRDVARRHGLLAAGPAAAWLRSEDPGLLDAIVADPEMSGAQLERLAPTVVVAGVGPRELHRLLAAAGHRAALHRAEDEDGPPAEGRQRARRAVAGTEAGAFPEPVRAVRWSPSEEELAAQIARLRSAPTPAPTGPGTEEAVAVLRQAAARRARVDLVTVDQRGRRQSRRVVPLAVAGGRVRCLVPDQDAETVVPLHRVVSADAVPVP</sequence>
<dbReference type="GO" id="GO:0004386">
    <property type="term" value="F:helicase activity"/>
    <property type="evidence" value="ECO:0007669"/>
    <property type="project" value="UniProtKB-KW"/>
</dbReference>
<feature type="domain" description="Helicase XPB/Ssl2 N-terminal" evidence="2">
    <location>
        <begin position="497"/>
        <end position="617"/>
    </location>
</feature>
<keyword evidence="4" id="KW-1185">Reference proteome</keyword>
<keyword evidence="3" id="KW-0067">ATP-binding</keyword>
<dbReference type="InterPro" id="IPR032830">
    <property type="entry name" value="XPB/Ssl2_N"/>
</dbReference>
<keyword evidence="3" id="KW-0347">Helicase</keyword>
<organism evidence="3 4">
    <name type="scientific">Citricoccus nitrophenolicus</name>
    <dbReference type="NCBI Taxonomy" id="863575"/>
    <lineage>
        <taxon>Bacteria</taxon>
        <taxon>Bacillati</taxon>
        <taxon>Actinomycetota</taxon>
        <taxon>Actinomycetes</taxon>
        <taxon>Micrococcales</taxon>
        <taxon>Micrococcaceae</taxon>
        <taxon>Citricoccus</taxon>
    </lineage>
</organism>
<comment type="caution">
    <text evidence="3">The sequence shown here is derived from an EMBL/GenBank/DDBJ whole genome shotgun (WGS) entry which is preliminary data.</text>
</comment>
<feature type="region of interest" description="Disordered" evidence="1">
    <location>
        <begin position="372"/>
        <end position="400"/>
    </location>
</feature>
<reference evidence="3 4" key="1">
    <citation type="submission" date="2024-05" db="EMBL/GenBank/DDBJ databases">
        <authorList>
            <person name="Yi C."/>
        </authorList>
    </citation>
    <scope>NUCLEOTIDE SEQUENCE [LARGE SCALE GENOMIC DNA]</scope>
    <source>
        <strain evidence="3 4">XS13</strain>
    </source>
</reference>
<evidence type="ECO:0000256" key="1">
    <source>
        <dbReference type="SAM" id="MobiDB-lite"/>
    </source>
</evidence>
<evidence type="ECO:0000313" key="3">
    <source>
        <dbReference type="EMBL" id="MEO9248567.1"/>
    </source>
</evidence>
<dbReference type="RefSeq" id="WP_347921170.1">
    <property type="nucleotide sequence ID" value="NZ_JBDXMX010000005.1"/>
</dbReference>